<organism evidence="1 2">
    <name type="scientific">Candidatus Syntropharchaeum butanivorans</name>
    <dbReference type="NCBI Taxonomy" id="1839936"/>
    <lineage>
        <taxon>Archaea</taxon>
        <taxon>Methanobacteriati</taxon>
        <taxon>Methanobacteriota</taxon>
        <taxon>Stenosarchaea group</taxon>
        <taxon>Methanomicrobia</taxon>
        <taxon>Methanosarcinales</taxon>
        <taxon>ANME-2 cluster</taxon>
        <taxon>Candidatus Syntropharchaeum</taxon>
    </lineage>
</organism>
<dbReference type="EMBL" id="LYOR01000006">
    <property type="protein sequence ID" value="OFV65793.1"/>
    <property type="molecule type" value="Genomic_DNA"/>
</dbReference>
<gene>
    <name evidence="1" type="ORF">SBU_001202</name>
</gene>
<sequence length="40" mass="4553">MRKGFPKPAVKMIFIYAAERKKQGERGIEKETGVSGTYYS</sequence>
<proteinExistence type="predicted"/>
<accession>A0A1F2P3R8</accession>
<protein>
    <submittedName>
        <fullName evidence="1">Uncharacterized protein</fullName>
    </submittedName>
</protein>
<keyword evidence="2" id="KW-1185">Reference proteome</keyword>
<evidence type="ECO:0000313" key="2">
    <source>
        <dbReference type="Proteomes" id="UP000185779"/>
    </source>
</evidence>
<comment type="caution">
    <text evidence="1">The sequence shown here is derived from an EMBL/GenBank/DDBJ whole genome shotgun (WGS) entry which is preliminary data.</text>
</comment>
<name>A0A1F2P3R8_9EURY</name>
<dbReference type="Proteomes" id="UP000185779">
    <property type="component" value="Unassembled WGS sequence"/>
</dbReference>
<dbReference type="AlphaFoldDB" id="A0A1F2P3R8"/>
<reference evidence="1" key="1">
    <citation type="submission" date="2016-05" db="EMBL/GenBank/DDBJ databases">
        <title>Microbial consortia oxidize butane by reversing methanogenesis.</title>
        <authorList>
            <person name="Laso-Perez R."/>
            <person name="Richter M."/>
            <person name="Wegener G."/>
            <person name="Musat F."/>
        </authorList>
    </citation>
    <scope>NUCLEOTIDE SEQUENCE [LARGE SCALE GENOMIC DNA]</scope>
    <source>
        <strain evidence="1">BOX1</strain>
    </source>
</reference>
<evidence type="ECO:0000313" key="1">
    <source>
        <dbReference type="EMBL" id="OFV65793.1"/>
    </source>
</evidence>